<organism evidence="4 5">
    <name type="scientific">Coemansia spiralis</name>
    <dbReference type="NCBI Taxonomy" id="417178"/>
    <lineage>
        <taxon>Eukaryota</taxon>
        <taxon>Fungi</taxon>
        <taxon>Fungi incertae sedis</taxon>
        <taxon>Zoopagomycota</taxon>
        <taxon>Kickxellomycotina</taxon>
        <taxon>Kickxellomycetes</taxon>
        <taxon>Kickxellales</taxon>
        <taxon>Kickxellaceae</taxon>
        <taxon>Coemansia</taxon>
    </lineage>
</organism>
<evidence type="ECO:0000313" key="4">
    <source>
        <dbReference type="EMBL" id="KAJ2684886.1"/>
    </source>
</evidence>
<evidence type="ECO:0000313" key="5">
    <source>
        <dbReference type="Proteomes" id="UP001151516"/>
    </source>
</evidence>
<dbReference type="Pfam" id="PF00621">
    <property type="entry name" value="RhoGEF"/>
    <property type="match status" value="2"/>
</dbReference>
<feature type="region of interest" description="Disordered" evidence="1">
    <location>
        <begin position="501"/>
        <end position="534"/>
    </location>
</feature>
<dbReference type="InterPro" id="IPR011993">
    <property type="entry name" value="PH-like_dom_sf"/>
</dbReference>
<accession>A0A9W8L366</accession>
<dbReference type="InterPro" id="IPR035899">
    <property type="entry name" value="DBL_dom_sf"/>
</dbReference>
<feature type="compositionally biased region" description="Basic residues" evidence="1">
    <location>
        <begin position="851"/>
        <end position="864"/>
    </location>
</feature>
<keyword evidence="5" id="KW-1185">Reference proteome</keyword>
<dbReference type="GO" id="GO:0005085">
    <property type="term" value="F:guanyl-nucleotide exchange factor activity"/>
    <property type="evidence" value="ECO:0007669"/>
    <property type="project" value="InterPro"/>
</dbReference>
<dbReference type="InterPro" id="IPR000219">
    <property type="entry name" value="DH_dom"/>
</dbReference>
<dbReference type="PANTHER" id="PTHR12673:SF159">
    <property type="entry name" value="LD03170P"/>
    <property type="match status" value="1"/>
</dbReference>
<feature type="compositionally biased region" description="Low complexity" evidence="1">
    <location>
        <begin position="396"/>
        <end position="406"/>
    </location>
</feature>
<evidence type="ECO:0000259" key="3">
    <source>
        <dbReference type="PROSITE" id="PS50010"/>
    </source>
</evidence>
<dbReference type="PROSITE" id="PS50003">
    <property type="entry name" value="PH_DOMAIN"/>
    <property type="match status" value="1"/>
</dbReference>
<feature type="region of interest" description="Disordered" evidence="1">
    <location>
        <begin position="699"/>
        <end position="724"/>
    </location>
</feature>
<dbReference type="Proteomes" id="UP001151516">
    <property type="component" value="Unassembled WGS sequence"/>
</dbReference>
<feature type="compositionally biased region" description="Polar residues" evidence="1">
    <location>
        <begin position="1118"/>
        <end position="1132"/>
    </location>
</feature>
<feature type="region of interest" description="Disordered" evidence="1">
    <location>
        <begin position="1417"/>
        <end position="1443"/>
    </location>
</feature>
<dbReference type="Gene3D" id="1.20.900.10">
    <property type="entry name" value="Dbl homology (DH) domain"/>
    <property type="match status" value="2"/>
</dbReference>
<feature type="compositionally biased region" description="Low complexity" evidence="1">
    <location>
        <begin position="882"/>
        <end position="895"/>
    </location>
</feature>
<evidence type="ECO:0000259" key="2">
    <source>
        <dbReference type="PROSITE" id="PS50003"/>
    </source>
</evidence>
<dbReference type="SUPFAM" id="SSF50729">
    <property type="entry name" value="PH domain-like"/>
    <property type="match status" value="1"/>
</dbReference>
<feature type="region of interest" description="Disordered" evidence="1">
    <location>
        <begin position="1154"/>
        <end position="1204"/>
    </location>
</feature>
<feature type="compositionally biased region" description="Polar residues" evidence="1">
    <location>
        <begin position="1380"/>
        <end position="1392"/>
    </location>
</feature>
<comment type="caution">
    <text evidence="4">The sequence shown here is derived from an EMBL/GenBank/DDBJ whole genome shotgun (WGS) entry which is preliminary data.</text>
</comment>
<dbReference type="Pfam" id="PF16652">
    <property type="entry name" value="PH_13"/>
    <property type="match status" value="1"/>
</dbReference>
<dbReference type="OrthoDB" id="1716625at2759"/>
<feature type="compositionally biased region" description="Acidic residues" evidence="1">
    <location>
        <begin position="407"/>
        <end position="426"/>
    </location>
</feature>
<evidence type="ECO:0008006" key="6">
    <source>
        <dbReference type="Google" id="ProtNLM"/>
    </source>
</evidence>
<name>A0A9W8L366_9FUNG</name>
<dbReference type="InterPro" id="IPR051092">
    <property type="entry name" value="FYVE_RhoGEF_PH"/>
</dbReference>
<dbReference type="Gene3D" id="2.30.29.30">
    <property type="entry name" value="Pleckstrin-homology domain (PH domain)/Phosphotyrosine-binding domain (PTB)"/>
    <property type="match status" value="1"/>
</dbReference>
<feature type="region of interest" description="Disordered" evidence="1">
    <location>
        <begin position="1328"/>
        <end position="1403"/>
    </location>
</feature>
<dbReference type="SUPFAM" id="SSF48065">
    <property type="entry name" value="DBL homology domain (DH-domain)"/>
    <property type="match status" value="2"/>
</dbReference>
<feature type="compositionally biased region" description="Polar residues" evidence="1">
    <location>
        <begin position="896"/>
        <end position="909"/>
    </location>
</feature>
<dbReference type="PANTHER" id="PTHR12673">
    <property type="entry name" value="FACIOGENITAL DYSPLASIA PROTEIN"/>
    <property type="match status" value="1"/>
</dbReference>
<dbReference type="EMBL" id="JANBTX010000182">
    <property type="protein sequence ID" value="KAJ2684886.1"/>
    <property type="molecule type" value="Genomic_DNA"/>
</dbReference>
<feature type="compositionally biased region" description="Pro residues" evidence="1">
    <location>
        <begin position="869"/>
        <end position="881"/>
    </location>
</feature>
<feature type="compositionally biased region" description="Acidic residues" evidence="1">
    <location>
        <begin position="285"/>
        <end position="294"/>
    </location>
</feature>
<feature type="region of interest" description="Disordered" evidence="1">
    <location>
        <begin position="376"/>
        <end position="436"/>
    </location>
</feature>
<feature type="compositionally biased region" description="Basic residues" evidence="1">
    <location>
        <begin position="501"/>
        <end position="512"/>
    </location>
</feature>
<feature type="region of interest" description="Disordered" evidence="1">
    <location>
        <begin position="448"/>
        <end position="468"/>
    </location>
</feature>
<reference evidence="4" key="1">
    <citation type="submission" date="2022-07" db="EMBL/GenBank/DDBJ databases">
        <title>Phylogenomic reconstructions and comparative analyses of Kickxellomycotina fungi.</title>
        <authorList>
            <person name="Reynolds N.K."/>
            <person name="Stajich J.E."/>
            <person name="Barry K."/>
            <person name="Grigoriev I.V."/>
            <person name="Crous P."/>
            <person name="Smith M.E."/>
        </authorList>
    </citation>
    <scope>NUCLEOTIDE SEQUENCE</scope>
    <source>
        <strain evidence="4">CBS 109367</strain>
    </source>
</reference>
<feature type="region of interest" description="Disordered" evidence="1">
    <location>
        <begin position="1064"/>
        <end position="1134"/>
    </location>
</feature>
<dbReference type="CDD" id="cd00160">
    <property type="entry name" value="RhoGEF"/>
    <property type="match status" value="1"/>
</dbReference>
<dbReference type="GO" id="GO:0005737">
    <property type="term" value="C:cytoplasm"/>
    <property type="evidence" value="ECO:0007669"/>
    <property type="project" value="TreeGrafter"/>
</dbReference>
<feature type="region of interest" description="Disordered" evidence="1">
    <location>
        <begin position="273"/>
        <end position="310"/>
    </location>
</feature>
<gene>
    <name evidence="4" type="ORF">IWW39_004635</name>
</gene>
<feature type="region of interest" description="Disordered" evidence="1">
    <location>
        <begin position="829"/>
        <end position="909"/>
    </location>
</feature>
<feature type="region of interest" description="Disordered" evidence="1">
    <location>
        <begin position="1463"/>
        <end position="1489"/>
    </location>
</feature>
<dbReference type="SMART" id="SM00325">
    <property type="entry name" value="RhoGEF"/>
    <property type="match status" value="1"/>
</dbReference>
<dbReference type="InterPro" id="IPR001849">
    <property type="entry name" value="PH_domain"/>
</dbReference>
<feature type="domain" description="DH" evidence="3">
    <location>
        <begin position="1254"/>
        <end position="1628"/>
    </location>
</feature>
<proteinExistence type="predicted"/>
<dbReference type="PROSITE" id="PS50010">
    <property type="entry name" value="DH_2"/>
    <property type="match status" value="1"/>
</dbReference>
<feature type="domain" description="PH" evidence="2">
    <location>
        <begin position="1669"/>
        <end position="1763"/>
    </location>
</feature>
<evidence type="ECO:0000256" key="1">
    <source>
        <dbReference type="SAM" id="MobiDB-lite"/>
    </source>
</evidence>
<feature type="compositionally biased region" description="Polar residues" evidence="1">
    <location>
        <begin position="1350"/>
        <end position="1363"/>
    </location>
</feature>
<protein>
    <recommendedName>
        <fullName evidence="6">DH domain-containing protein</fullName>
    </recommendedName>
</protein>
<dbReference type="SMART" id="SM00233">
    <property type="entry name" value="PH"/>
    <property type="match status" value="1"/>
</dbReference>
<sequence>MTSDLPETPPDEFDASALAAAVSPSTSDAGANAGGIDNYIASLHLERSNTRATTPSTLQRRKTLMKQASDPTADQEALELEIRQVERLASLLGRRQTKFDAKRGRPTVNHDLDATLEGFFEVQDDENERVADILLSGTHSATTYSMARDDLGGGAENPELKHANIRSAPATLIATQFEPEYGQVVDLFDRIDEMHLTKSPSGSAEYLPLDCYNSEGNKVGATSSSRVARGKAADIADQDFTADSPISDDGVLAGITRSSTWKRQSLMLIQERDRLGPALPQLPNDLDEDDEQSEEEKPHGATADTSTLPENLPVAVAPAPLAPASLAPTLGASEEDTPSMEDAFVTGMYPTDAPNTAVVTDYFDILDFIDAKEHSDIEAPRDNNDDDDDDDDGHISSDLLANSDSSDSSDIDLSCDDSSDSGDSDDQYLSKIGPQRMLRVANVVDAPRPHTSHHARHVSSGSSQQPIDSVPVVDQRFSIIVPDAEVNSGAGLASHSTLRRNRRILTKGKSIRRGSLNRQSARAQPVVSTQPAEASLNLSIPESRPLGGSVPSPRWSVAGGDEHMLASQRANSPLAHPAVHSAVAPVRAAVVSSTRPDSLFSAGRGGPPAEPAPMAVAPVNPASPGMPPPKPGLAKLAEAAHAAAVAAALSGTRTNRGLSVSAIGGARHKPLPPVPDRLSRTLQAADAAAAAAAITQESLAASSDTAAARPGRAAPPPLPAKARPKIPQALAGDRLSTRAAIAAALERPSSQALFGVGAVRASSQQASLEHMGSAGAPGMHRAATTQPAIPAASASPLGLQAWLQRTDILVPANGSTNAKPAPPLTIAESASMPLERPASQQAYTPRPMTAARRKSMKARSRVVRKVAVPPLPAQEPPPPTLRPASSHSSIHSSASQETGPSQPTTPALAPNSQTVALEHPPMASISTATTAQDAYPHPYSHEYEPIQTVSGPTVLSEPPGSGLLEPSAPMLLEPTAPELPEQWDIVSPHSYAFPQPMHYEAPSAPQYAYGAVPGMAPGHAQMGFALPLLTPPQLHMYATPPPQSQSHTMPLATVSSALLSPALSHQRLGPPKLPEKPRPLLSGGAGRRPMSVPSASRPQSLAHSGMAPTAQAPDRTSAPVSNIGTPLASPTNDYVMVEEDEKARLSAIYNEYQRTEPAASTAAPSREDSARPSRNSSLLAKPPQSPSAPPPLSVNTHAQVPPSAANTAAIADTALAAPTPFVDPAADAASQDALSSVEDPVIEVRDKERQRETKRKAALFELVDTERSYTNDLRMVVELFLLPIQLLGNRKIVDVIFGDMVKITEMNGKMYIDMITRLGPLACKVDPERANRNRRKKKNAIRPSGVSHLSGPSRSVLQGSTLRSPTSPSVSISASTTMSRRLSNSNNQGDQQRSARRSSVHSYSDAAMSLDNMSISQTASRNGDRASMASNGDDLSIATSNSGGSGGDAGDLRYLASATAAGGSTLPAERHDSVRSLGSASEEDENDASKWTEDQVLDYFKNVCIGDVMSNYLKDFSEHYAQYSANHDKAIEYLKLVRESSSRLNLRSDATRDAHQKLLQTLERAEKDTRVRRLRLESFLLSPVQRVMRYPLLLEALLKYTPEDHPDHEDVALALSIAGSVATEVDRKSEELVNRQRLAELQSTFDWAHLLGGVQLKLDTFTKLVGQRKFVRKGPLRKASSGKHLYAILFNDFMMITVSDRRGGVWCYEPYRLPIQTYDLLARDPAKDQFELVNLKNSEVLQLRADTPAEAADWVKDIMKTANYCYDVMCEALTAGIQVSKVKSCKVY</sequence>
<feature type="compositionally biased region" description="Polar residues" evidence="1">
    <location>
        <begin position="1093"/>
        <end position="1102"/>
    </location>
</feature>
<feature type="compositionally biased region" description="Polar residues" evidence="1">
    <location>
        <begin position="516"/>
        <end position="534"/>
    </location>
</feature>
<feature type="compositionally biased region" description="Pro residues" evidence="1">
    <location>
        <begin position="1183"/>
        <end position="1192"/>
    </location>
</feature>
<feature type="compositionally biased region" description="Low complexity" evidence="1">
    <location>
        <begin position="1364"/>
        <end position="1379"/>
    </location>
</feature>